<comment type="caution">
    <text evidence="8">The sequence shown here is derived from an EMBL/GenBank/DDBJ whole genome shotgun (WGS) entry which is preliminary data.</text>
</comment>
<dbReference type="GO" id="GO:0006574">
    <property type="term" value="P:L-valine catabolic process"/>
    <property type="evidence" value="ECO:0007669"/>
    <property type="project" value="TreeGrafter"/>
</dbReference>
<comment type="catalytic activity">
    <reaction evidence="1">
        <text>3-hydroxy-2-methylpropanoyl-CoA + H2O = 3-hydroxy-2-methylpropanoate + CoA + H(+)</text>
        <dbReference type="Rhea" id="RHEA:20888"/>
        <dbReference type="ChEBI" id="CHEBI:11805"/>
        <dbReference type="ChEBI" id="CHEBI:15377"/>
        <dbReference type="ChEBI" id="CHEBI:15378"/>
        <dbReference type="ChEBI" id="CHEBI:57287"/>
        <dbReference type="ChEBI" id="CHEBI:57340"/>
        <dbReference type="EC" id="3.1.2.4"/>
    </reaction>
</comment>
<dbReference type="InParanoid" id="A0A5J5ETB9"/>
<dbReference type="PROSITE" id="PS00166">
    <property type="entry name" value="ENOYL_COA_HYDRATASE"/>
    <property type="match status" value="1"/>
</dbReference>
<evidence type="ECO:0000256" key="2">
    <source>
        <dbReference type="ARBA" id="ARBA00004173"/>
    </source>
</evidence>
<dbReference type="InterPro" id="IPR032259">
    <property type="entry name" value="HIBYL-CoA-H"/>
</dbReference>
<protein>
    <recommendedName>
        <fullName evidence="3">3-hydroxyisobutyryl-CoA hydrolase</fullName>
        <ecNumber evidence="3">3.1.2.4</ecNumber>
    </recommendedName>
    <alternativeName>
        <fullName evidence="6">3-hydroxyisobutyryl-coenzyme A hydrolase</fullName>
    </alternativeName>
</protein>
<proteinExistence type="predicted"/>
<dbReference type="FunCoup" id="A0A5J5ETB9">
    <property type="interactions" value="722"/>
</dbReference>
<evidence type="ECO:0000256" key="1">
    <source>
        <dbReference type="ARBA" id="ARBA00001709"/>
    </source>
</evidence>
<dbReference type="InterPro" id="IPR018376">
    <property type="entry name" value="Enoyl-CoA_hyd/isom_CS"/>
</dbReference>
<evidence type="ECO:0000256" key="6">
    <source>
        <dbReference type="ARBA" id="ARBA00031181"/>
    </source>
</evidence>
<dbReference type="EC" id="3.1.2.4" evidence="3"/>
<feature type="domain" description="Enoyl-CoA hydratase/isomerase" evidence="7">
    <location>
        <begin position="71"/>
        <end position="415"/>
    </location>
</feature>
<dbReference type="OrthoDB" id="1737613at2759"/>
<reference evidence="8 9" key="1">
    <citation type="submission" date="2019-09" db="EMBL/GenBank/DDBJ databases">
        <title>Draft genome of the ectomycorrhizal ascomycete Sphaerosporella brunnea.</title>
        <authorList>
            <consortium name="DOE Joint Genome Institute"/>
            <person name="Benucci G.M."/>
            <person name="Marozzi G."/>
            <person name="Antonielli L."/>
            <person name="Sanchez S."/>
            <person name="Marco P."/>
            <person name="Wang X."/>
            <person name="Falini L.B."/>
            <person name="Barry K."/>
            <person name="Haridas S."/>
            <person name="Lipzen A."/>
            <person name="Labutti K."/>
            <person name="Grigoriev I.V."/>
            <person name="Murat C."/>
            <person name="Martin F."/>
            <person name="Albertini E."/>
            <person name="Donnini D."/>
            <person name="Bonito G."/>
        </authorList>
    </citation>
    <scope>NUCLEOTIDE SEQUENCE [LARGE SCALE GENOMIC DNA]</scope>
    <source>
        <strain evidence="8 9">Sb_GMNB300</strain>
    </source>
</reference>
<evidence type="ECO:0000313" key="8">
    <source>
        <dbReference type="EMBL" id="KAA8901686.1"/>
    </source>
</evidence>
<dbReference type="AlphaFoldDB" id="A0A5J5ETB9"/>
<gene>
    <name evidence="8" type="ORF">FN846DRAFT_956651</name>
</gene>
<dbReference type="PANTHER" id="PTHR43176">
    <property type="entry name" value="3-HYDROXYISOBUTYRYL-COA HYDROLASE-RELATED"/>
    <property type="match status" value="1"/>
</dbReference>
<comment type="subcellular location">
    <subcellularLocation>
        <location evidence="2">Mitochondrion</location>
    </subcellularLocation>
</comment>
<dbReference type="FunFam" id="3.90.226.10:FF:000026">
    <property type="entry name" value="3-hydroxyisobutyryl-CoA hydrolase, mitochondrial"/>
    <property type="match status" value="1"/>
</dbReference>
<dbReference type="SUPFAM" id="SSF52096">
    <property type="entry name" value="ClpP/crotonase"/>
    <property type="match status" value="1"/>
</dbReference>
<dbReference type="InterPro" id="IPR045004">
    <property type="entry name" value="ECH_dom"/>
</dbReference>
<dbReference type="EMBL" id="VXIS01000142">
    <property type="protein sequence ID" value="KAA8901686.1"/>
    <property type="molecule type" value="Genomic_DNA"/>
</dbReference>
<keyword evidence="9" id="KW-1185">Reference proteome</keyword>
<evidence type="ECO:0000259" key="7">
    <source>
        <dbReference type="Pfam" id="PF16113"/>
    </source>
</evidence>
<evidence type="ECO:0000256" key="4">
    <source>
        <dbReference type="ARBA" id="ARBA00022801"/>
    </source>
</evidence>
<keyword evidence="4" id="KW-0378">Hydrolase</keyword>
<evidence type="ECO:0000256" key="5">
    <source>
        <dbReference type="ARBA" id="ARBA00023128"/>
    </source>
</evidence>
<evidence type="ECO:0000313" key="9">
    <source>
        <dbReference type="Proteomes" id="UP000326924"/>
    </source>
</evidence>
<dbReference type="GO" id="GO:0005739">
    <property type="term" value="C:mitochondrion"/>
    <property type="evidence" value="ECO:0007669"/>
    <property type="project" value="UniProtKB-SubCell"/>
</dbReference>
<sequence length="515" mass="56890">MQIPRQLLSCAARRPATTSFLRPRPAAMPLRAKILNSAFMSTQTEPAPPTPPVITRTIDPDDVLFNSVYGVRTIELNRPAKLNSLNWSMASKIAPRLQEWEKSQLANIIVLKGAGDRALCAGGDVASLAEDNKKGPDGQLASTQFFELEYKLDHLIATYSKPYVSFMDGITMGGGVGLSVHAPFRIATERTRFAMPETKIGFFPDVGGGFFLPRLDGELGTYFALTSADLKGVHTLYAGIATHYLHSSSLPDLEQRLSELVFPDNESIEYKNAIVNSTIEEFVTGLPPNEPFVLSGSLREAIDRCFSFNTVDDILTALSNETGAHQAWAQETIETIKARSPTSVRVALRQLRAGRDWSIAETFQREHLIAARFMQHPDFVEGVTSVLAPKGQLKTPVWSPPTLEETSEALIDEFFIAPEGMEKLQLLKQGAVDYYQYPWSFGLPTEGFLRTVATRGRRMTPREFVDAIVVQFEGKAGVREKVWDVLNRKTIKDENGHVMWKQGGEVAAAAAAAEV</sequence>
<dbReference type="Proteomes" id="UP000326924">
    <property type="component" value="Unassembled WGS sequence"/>
</dbReference>
<dbReference type="PANTHER" id="PTHR43176:SF3">
    <property type="entry name" value="3-HYDROXYISOBUTYRYL-COA HYDROLASE, MITOCHONDRIAL"/>
    <property type="match status" value="1"/>
</dbReference>
<dbReference type="CDD" id="cd06558">
    <property type="entry name" value="crotonase-like"/>
    <property type="match status" value="1"/>
</dbReference>
<dbReference type="GO" id="GO:0003860">
    <property type="term" value="F:3-hydroxyisobutyryl-CoA hydrolase activity"/>
    <property type="evidence" value="ECO:0007669"/>
    <property type="project" value="UniProtKB-EC"/>
</dbReference>
<name>A0A5J5ETB9_9PEZI</name>
<dbReference type="InterPro" id="IPR029045">
    <property type="entry name" value="ClpP/crotonase-like_dom_sf"/>
</dbReference>
<accession>A0A5J5ETB9</accession>
<dbReference type="NCBIfam" id="NF004127">
    <property type="entry name" value="PRK05617.1"/>
    <property type="match status" value="1"/>
</dbReference>
<evidence type="ECO:0000256" key="3">
    <source>
        <dbReference type="ARBA" id="ARBA00011915"/>
    </source>
</evidence>
<dbReference type="Gene3D" id="3.90.226.10">
    <property type="entry name" value="2-enoyl-CoA Hydratase, Chain A, domain 1"/>
    <property type="match status" value="1"/>
</dbReference>
<keyword evidence="5" id="KW-0496">Mitochondrion</keyword>
<dbReference type="Pfam" id="PF16113">
    <property type="entry name" value="ECH_2"/>
    <property type="match status" value="1"/>
</dbReference>
<organism evidence="8 9">
    <name type="scientific">Sphaerosporella brunnea</name>
    <dbReference type="NCBI Taxonomy" id="1250544"/>
    <lineage>
        <taxon>Eukaryota</taxon>
        <taxon>Fungi</taxon>
        <taxon>Dikarya</taxon>
        <taxon>Ascomycota</taxon>
        <taxon>Pezizomycotina</taxon>
        <taxon>Pezizomycetes</taxon>
        <taxon>Pezizales</taxon>
        <taxon>Pyronemataceae</taxon>
        <taxon>Sphaerosporella</taxon>
    </lineage>
</organism>